<proteinExistence type="inferred from homology"/>
<keyword evidence="4" id="KW-0479">Metal-binding</keyword>
<name>A0ABS2V0V0_9ACTN</name>
<dbReference type="Gene3D" id="1.10.600.10">
    <property type="entry name" value="Farnesyl Diphosphate Synthase"/>
    <property type="match status" value="1"/>
</dbReference>
<keyword evidence="3 7" id="KW-0808">Transferase</keyword>
<evidence type="ECO:0000256" key="3">
    <source>
        <dbReference type="ARBA" id="ARBA00022679"/>
    </source>
</evidence>
<comment type="caution">
    <text evidence="8">The sequence shown here is derived from an EMBL/GenBank/DDBJ whole genome shotgun (WGS) entry which is preliminary data.</text>
</comment>
<reference evidence="8 9" key="1">
    <citation type="journal article" date="2016" name="Arch. Microbiol.">
        <title>Streptomyces zhihengii sp. nov., isolated from rhizospheric soil of Psammosilene tunicoides.</title>
        <authorList>
            <person name="Huang M.J."/>
            <person name="Fei J.J."/>
            <person name="Salam N."/>
            <person name="Kim C.J."/>
            <person name="Hozzein W.N."/>
            <person name="Xiao M."/>
            <person name="Huang H.Q."/>
            <person name="Li W.J."/>
        </authorList>
    </citation>
    <scope>NUCLEOTIDE SEQUENCE [LARGE SCALE GENOMIC DNA]</scope>
    <source>
        <strain evidence="8 9">YIM T102</strain>
    </source>
</reference>
<evidence type="ECO:0000313" key="8">
    <source>
        <dbReference type="EMBL" id="MBM9623464.1"/>
    </source>
</evidence>
<protein>
    <submittedName>
        <fullName evidence="8">Polyprenyl synthetase family protein</fullName>
    </submittedName>
</protein>
<keyword evidence="6" id="KW-0414">Isoprene biosynthesis</keyword>
<dbReference type="SUPFAM" id="SSF48576">
    <property type="entry name" value="Terpenoid synthases"/>
    <property type="match status" value="1"/>
</dbReference>
<dbReference type="InterPro" id="IPR000092">
    <property type="entry name" value="Polyprenyl_synt"/>
</dbReference>
<evidence type="ECO:0000256" key="4">
    <source>
        <dbReference type="ARBA" id="ARBA00022723"/>
    </source>
</evidence>
<dbReference type="Pfam" id="PF00348">
    <property type="entry name" value="polyprenyl_synt"/>
    <property type="match status" value="1"/>
</dbReference>
<keyword evidence="5" id="KW-0460">Magnesium</keyword>
<dbReference type="PANTHER" id="PTHR43281:SF1">
    <property type="entry name" value="FARNESYL DIPHOSPHATE SYNTHASE"/>
    <property type="match status" value="1"/>
</dbReference>
<dbReference type="Proteomes" id="UP000664109">
    <property type="component" value="Unassembled WGS sequence"/>
</dbReference>
<evidence type="ECO:0000256" key="7">
    <source>
        <dbReference type="RuleBase" id="RU004466"/>
    </source>
</evidence>
<comment type="similarity">
    <text evidence="2 7">Belongs to the FPP/GGPP synthase family.</text>
</comment>
<accession>A0ABS2V0V0</accession>
<evidence type="ECO:0000256" key="6">
    <source>
        <dbReference type="ARBA" id="ARBA00023229"/>
    </source>
</evidence>
<sequence>MAGTGACPPGGRRGQWCREPGRAVTVQTSAGVRERLAGHRERFDALFAEYFTAVGGQALPRSSFVPEALDLVRDMSLRGGKRLRVALVHEAARLVTDEAVAGADAAAISIELLQTHGLIHDDIIDDSPVRRGAPSVYYAYQERFPERPQTALGLAVLAGDLAAFLSVRVLLDAPVPAPLRQAMAAVHASAAADTVIGQFLDLERDFGPVPGREALDTVSDYKTARYSLLAPLRLGLLAAGGDPDAHGEELARYARLVGVSGQMRDDYLDLFGDAALIGKPAGSDLRSGRRSYAVCAVLAAASGGERELVQEALDAPGCPPETVARVQDIARRHGVDEHLRAEIRRGAESASAVAASWRGRWRDDAVEFFERLPLWGAQRAL</sequence>
<dbReference type="InterPro" id="IPR008949">
    <property type="entry name" value="Isoprenoid_synthase_dom_sf"/>
</dbReference>
<dbReference type="PROSITE" id="PS00723">
    <property type="entry name" value="POLYPRENYL_SYNTHASE_1"/>
    <property type="match status" value="1"/>
</dbReference>
<organism evidence="8 9">
    <name type="scientific">Streptomyces zhihengii</name>
    <dbReference type="NCBI Taxonomy" id="1818004"/>
    <lineage>
        <taxon>Bacteria</taxon>
        <taxon>Bacillati</taxon>
        <taxon>Actinomycetota</taxon>
        <taxon>Actinomycetes</taxon>
        <taxon>Kitasatosporales</taxon>
        <taxon>Streptomycetaceae</taxon>
        <taxon>Streptomyces</taxon>
    </lineage>
</organism>
<evidence type="ECO:0000313" key="9">
    <source>
        <dbReference type="Proteomes" id="UP000664109"/>
    </source>
</evidence>
<dbReference type="EMBL" id="JAFEJA010000002">
    <property type="protein sequence ID" value="MBM9623464.1"/>
    <property type="molecule type" value="Genomic_DNA"/>
</dbReference>
<gene>
    <name evidence="8" type="ORF">JE024_33235</name>
</gene>
<dbReference type="InterPro" id="IPR033749">
    <property type="entry name" value="Polyprenyl_synt_CS"/>
</dbReference>
<dbReference type="SFLD" id="SFLDS00005">
    <property type="entry name" value="Isoprenoid_Synthase_Type_I"/>
    <property type="match status" value="1"/>
</dbReference>
<evidence type="ECO:0000256" key="2">
    <source>
        <dbReference type="ARBA" id="ARBA00006706"/>
    </source>
</evidence>
<comment type="cofactor">
    <cofactor evidence="1">
        <name>Mg(2+)</name>
        <dbReference type="ChEBI" id="CHEBI:18420"/>
    </cofactor>
</comment>
<evidence type="ECO:0000256" key="5">
    <source>
        <dbReference type="ARBA" id="ARBA00022842"/>
    </source>
</evidence>
<keyword evidence="9" id="KW-1185">Reference proteome</keyword>
<dbReference type="PANTHER" id="PTHR43281">
    <property type="entry name" value="FARNESYL DIPHOSPHATE SYNTHASE"/>
    <property type="match status" value="1"/>
</dbReference>
<evidence type="ECO:0000256" key="1">
    <source>
        <dbReference type="ARBA" id="ARBA00001946"/>
    </source>
</evidence>